<evidence type="ECO:0000313" key="4">
    <source>
        <dbReference type="EMBL" id="CAH02674.1"/>
    </source>
</evidence>
<keyword evidence="2" id="KW-0547">Nucleotide-binding</keyword>
<dbReference type="NCBIfam" id="NF040713">
    <property type="entry name" value="ZapE"/>
    <property type="match status" value="1"/>
</dbReference>
<keyword evidence="5" id="KW-1185">Reference proteome</keyword>
<dbReference type="InterPro" id="IPR027417">
    <property type="entry name" value="P-loop_NTPase"/>
</dbReference>
<organism evidence="4 5">
    <name type="scientific">Kluyveromyces lactis (strain ATCC 8585 / CBS 2359 / DSM 70799 / NBRC 1267 / NRRL Y-1140 / WM37)</name>
    <name type="common">Yeast</name>
    <name type="synonym">Candida sphaerica</name>
    <dbReference type="NCBI Taxonomy" id="284590"/>
    <lineage>
        <taxon>Eukaryota</taxon>
        <taxon>Fungi</taxon>
        <taxon>Dikarya</taxon>
        <taxon>Ascomycota</taxon>
        <taxon>Saccharomycotina</taxon>
        <taxon>Saccharomycetes</taxon>
        <taxon>Saccharomycetales</taxon>
        <taxon>Saccharomycetaceae</taxon>
        <taxon>Kluyveromyces</taxon>
    </lineage>
</organism>
<dbReference type="eggNOG" id="KOG2383">
    <property type="taxonomic scope" value="Eukaryota"/>
</dbReference>
<dbReference type="InterPro" id="IPR005654">
    <property type="entry name" value="ATPase_AFG1-like"/>
</dbReference>
<reference evidence="4 5" key="1">
    <citation type="journal article" date="2004" name="Nature">
        <title>Genome evolution in yeasts.</title>
        <authorList>
            <consortium name="Genolevures"/>
            <person name="Dujon B."/>
            <person name="Sherman D."/>
            <person name="Fischer G."/>
            <person name="Durrens P."/>
            <person name="Casaregola S."/>
            <person name="Lafontaine I."/>
            <person name="de Montigny J."/>
            <person name="Marck C."/>
            <person name="Neuveglise C."/>
            <person name="Talla E."/>
            <person name="Goffard N."/>
            <person name="Frangeul L."/>
            <person name="Aigle M."/>
            <person name="Anthouard V."/>
            <person name="Babour A."/>
            <person name="Barbe V."/>
            <person name="Barnay S."/>
            <person name="Blanchin S."/>
            <person name="Beckerich J.M."/>
            <person name="Beyne E."/>
            <person name="Bleykasten C."/>
            <person name="Boisrame A."/>
            <person name="Boyer J."/>
            <person name="Cattolico L."/>
            <person name="Confanioleri F."/>
            <person name="de Daruvar A."/>
            <person name="Despons L."/>
            <person name="Fabre E."/>
            <person name="Fairhead C."/>
            <person name="Ferry-Dumazet H."/>
            <person name="Groppi A."/>
            <person name="Hantraye F."/>
            <person name="Hennequin C."/>
            <person name="Jauniaux N."/>
            <person name="Joyet P."/>
            <person name="Kachouri R."/>
            <person name="Kerrest A."/>
            <person name="Koszul R."/>
            <person name="Lemaire M."/>
            <person name="Lesur I."/>
            <person name="Ma L."/>
            <person name="Muller H."/>
            <person name="Nicaud J.M."/>
            <person name="Nikolski M."/>
            <person name="Oztas S."/>
            <person name="Ozier-Kalogeropoulos O."/>
            <person name="Pellenz S."/>
            <person name="Potier S."/>
            <person name="Richard G.F."/>
            <person name="Straub M.L."/>
            <person name="Suleau A."/>
            <person name="Swennene D."/>
            <person name="Tekaia F."/>
            <person name="Wesolowski-Louvel M."/>
            <person name="Westhof E."/>
            <person name="Wirth B."/>
            <person name="Zeniou-Meyer M."/>
            <person name="Zivanovic I."/>
            <person name="Bolotin-Fukuhara M."/>
            <person name="Thierry A."/>
            <person name="Bouchier C."/>
            <person name="Caudron B."/>
            <person name="Scarpelli C."/>
            <person name="Gaillardin C."/>
            <person name="Weissenbach J."/>
            <person name="Wincker P."/>
            <person name="Souciet J.L."/>
        </authorList>
    </citation>
    <scope>NUCLEOTIDE SEQUENCE [LARGE SCALE GENOMIC DNA]</scope>
    <source>
        <strain evidence="5">ATCC 8585 / CBS 2359 / DSM 70799 / NBRC 1267 / NRRL Y-1140 / WM37</strain>
    </source>
</reference>
<comment type="similarity">
    <text evidence="1">Belongs to the AFG1 ATPase family.</text>
</comment>
<dbReference type="STRING" id="284590.Q6CYA3"/>
<dbReference type="Gene3D" id="3.40.50.300">
    <property type="entry name" value="P-loop containing nucleotide triphosphate hydrolases"/>
    <property type="match status" value="1"/>
</dbReference>
<protein>
    <submittedName>
        <fullName evidence="4">KLLA0A01947p</fullName>
    </submittedName>
</protein>
<dbReference type="PANTHER" id="PTHR12169">
    <property type="entry name" value="ATPASE N2B"/>
    <property type="match status" value="1"/>
</dbReference>
<evidence type="ECO:0000256" key="3">
    <source>
        <dbReference type="ARBA" id="ARBA00022840"/>
    </source>
</evidence>
<dbReference type="GO" id="GO:0005739">
    <property type="term" value="C:mitochondrion"/>
    <property type="evidence" value="ECO:0007669"/>
    <property type="project" value="TreeGrafter"/>
</dbReference>
<dbReference type="EMBL" id="CR382121">
    <property type="protein sequence ID" value="CAH02674.1"/>
    <property type="molecule type" value="Genomic_DNA"/>
</dbReference>
<keyword evidence="3" id="KW-0067">ATP-binding</keyword>
<dbReference type="InParanoid" id="Q6CYA3"/>
<gene>
    <name evidence="4" type="ORF">KLLA0_A01947g</name>
</gene>
<dbReference type="SUPFAM" id="SSF52540">
    <property type="entry name" value="P-loop containing nucleoside triphosphate hydrolases"/>
    <property type="match status" value="1"/>
</dbReference>
<evidence type="ECO:0000256" key="2">
    <source>
        <dbReference type="ARBA" id="ARBA00022741"/>
    </source>
</evidence>
<accession>Q6CYA3</accession>
<dbReference type="FunFam" id="3.40.50.300:FF:002301">
    <property type="entry name" value="Afg1p"/>
    <property type="match status" value="1"/>
</dbReference>
<dbReference type="FunCoup" id="Q6CYA3">
    <property type="interactions" value="825"/>
</dbReference>
<name>Q6CYA3_KLULA</name>
<sequence length="507" mass="57904">MLIFSQGCKKVLVSRVGSGLVERPGYTFGLFQQVLAQRWVSQSADVTETPLSKYDELVKLGKLRDDPYQRSIIKSLGHLHDSLVSYNPEPVQPPSVLDQVGWKTGFLGKLFARKEKYSTEGVPKGIYLYGDVGCGKTMLMELFYLTVPPALSKKRIHFHQFMQYVHKRSHDIISEQNFDALGEAKGRDIDPIPFLAAEIANTSRVLCFDEFQVTDVADAMILRRLITTLLSKEYGVVLFATSNRKPDDLYINGVQRESFVPCIELIKERTEVVLLDSPTDYRKIPRPISSVYYYPSHNLSYFSKECELARKLHVQQWYSYFAQLHRPSKSENGHDIVYNYPLTIWGRQLLVPKCTPGRVAQFTFKQLCGEPLAAGDYLTLANSFKSFVVTDLPYLTIYVRDEVRRFITFLDAVYDNGGKLATTGADDFTSLFVEPEDIVNDYELKPADQMKHEDEPEVEDELVSKHGFSKDIAKKAQIFALDEERFAFARALSRLSHMSSTDWVEKQ</sequence>
<dbReference type="HOGENOM" id="CLU_008681_1_1_1"/>
<dbReference type="Proteomes" id="UP000000598">
    <property type="component" value="Chromosome A"/>
</dbReference>
<dbReference type="AlphaFoldDB" id="Q6CYA3"/>
<evidence type="ECO:0000256" key="1">
    <source>
        <dbReference type="ARBA" id="ARBA00010322"/>
    </source>
</evidence>
<dbReference type="Pfam" id="PF03969">
    <property type="entry name" value="AFG1_ATPase"/>
    <property type="match status" value="1"/>
</dbReference>
<dbReference type="KEGG" id="kla:KLLA0_A01947g"/>
<dbReference type="GO" id="GO:0016887">
    <property type="term" value="F:ATP hydrolysis activity"/>
    <property type="evidence" value="ECO:0007669"/>
    <property type="project" value="InterPro"/>
</dbReference>
<proteinExistence type="inferred from homology"/>
<dbReference type="OMA" id="ARRFINM"/>
<dbReference type="GO" id="GO:0006515">
    <property type="term" value="P:protein quality control for misfolded or incompletely synthesized proteins"/>
    <property type="evidence" value="ECO:0007669"/>
    <property type="project" value="TreeGrafter"/>
</dbReference>
<evidence type="ECO:0000313" key="5">
    <source>
        <dbReference type="Proteomes" id="UP000000598"/>
    </source>
</evidence>
<dbReference type="GO" id="GO:0005524">
    <property type="term" value="F:ATP binding"/>
    <property type="evidence" value="ECO:0007669"/>
    <property type="project" value="UniProtKB-KW"/>
</dbReference>
<dbReference type="PANTHER" id="PTHR12169:SF6">
    <property type="entry name" value="AFG1-LIKE ATPASE"/>
    <property type="match status" value="1"/>
</dbReference>
<dbReference type="PaxDb" id="284590-Q6CYA3"/>